<gene>
    <name evidence="2" type="ORF">CINCED_3A018585</name>
</gene>
<accession>A0A5E4MTD4</accession>
<keyword evidence="3" id="KW-1185">Reference proteome</keyword>
<keyword evidence="1" id="KW-1133">Transmembrane helix</keyword>
<dbReference type="EMBL" id="CABPRJ010001012">
    <property type="protein sequence ID" value="VVC34753.1"/>
    <property type="molecule type" value="Genomic_DNA"/>
</dbReference>
<protein>
    <submittedName>
        <fullName evidence="2">Uncharacterized protein</fullName>
    </submittedName>
</protein>
<keyword evidence="1" id="KW-0472">Membrane</keyword>
<keyword evidence="1" id="KW-0812">Transmembrane</keyword>
<feature type="transmembrane region" description="Helical" evidence="1">
    <location>
        <begin position="12"/>
        <end position="32"/>
    </location>
</feature>
<sequence>MYRHWLSLKTTSTTTTVLMNVVVLCLFIQVTARTMAPINENFKLNLLNIEDVTTDDVSGGCYRFEFEPYPDGYTSVKTALKRPKEKQPPVAHVYRQCSAEYCRKSS</sequence>
<evidence type="ECO:0000256" key="1">
    <source>
        <dbReference type="SAM" id="Phobius"/>
    </source>
</evidence>
<name>A0A5E4MTD4_9HEMI</name>
<dbReference type="AlphaFoldDB" id="A0A5E4MTD4"/>
<proteinExistence type="predicted"/>
<organism evidence="2 3">
    <name type="scientific">Cinara cedri</name>
    <dbReference type="NCBI Taxonomy" id="506608"/>
    <lineage>
        <taxon>Eukaryota</taxon>
        <taxon>Metazoa</taxon>
        <taxon>Ecdysozoa</taxon>
        <taxon>Arthropoda</taxon>
        <taxon>Hexapoda</taxon>
        <taxon>Insecta</taxon>
        <taxon>Pterygota</taxon>
        <taxon>Neoptera</taxon>
        <taxon>Paraneoptera</taxon>
        <taxon>Hemiptera</taxon>
        <taxon>Sternorrhyncha</taxon>
        <taxon>Aphidomorpha</taxon>
        <taxon>Aphidoidea</taxon>
        <taxon>Aphididae</taxon>
        <taxon>Lachninae</taxon>
        <taxon>Cinara</taxon>
    </lineage>
</organism>
<evidence type="ECO:0000313" key="2">
    <source>
        <dbReference type="EMBL" id="VVC34753.1"/>
    </source>
</evidence>
<dbReference type="Proteomes" id="UP000325440">
    <property type="component" value="Unassembled WGS sequence"/>
</dbReference>
<evidence type="ECO:0000313" key="3">
    <source>
        <dbReference type="Proteomes" id="UP000325440"/>
    </source>
</evidence>
<reference evidence="2 3" key="1">
    <citation type="submission" date="2019-08" db="EMBL/GenBank/DDBJ databases">
        <authorList>
            <person name="Alioto T."/>
            <person name="Alioto T."/>
            <person name="Gomez Garrido J."/>
        </authorList>
    </citation>
    <scope>NUCLEOTIDE SEQUENCE [LARGE SCALE GENOMIC DNA]</scope>
</reference>